<dbReference type="HOGENOM" id="CLU_1456432_0_0_1"/>
<dbReference type="Proteomes" id="UP000007014">
    <property type="component" value="Chromosome 4"/>
</dbReference>
<gene>
    <name evidence="1" type="ORF">CYME_CMD141C</name>
</gene>
<name>M1UP60_CYAM1</name>
<proteinExistence type="predicted"/>
<dbReference type="EMBL" id="AP006486">
    <property type="protein sequence ID" value="BAM79206.1"/>
    <property type="molecule type" value="Genomic_DNA"/>
</dbReference>
<dbReference type="RefSeq" id="XP_005535492.1">
    <property type="nucleotide sequence ID" value="XM_005535435.1"/>
</dbReference>
<accession>M1UP60</accession>
<protein>
    <submittedName>
        <fullName evidence="1">Uncharacterized protein</fullName>
    </submittedName>
</protein>
<keyword evidence="2" id="KW-1185">Reference proteome</keyword>
<evidence type="ECO:0000313" key="2">
    <source>
        <dbReference type="Proteomes" id="UP000007014"/>
    </source>
</evidence>
<dbReference type="KEGG" id="cme:CYME_CMD141C"/>
<evidence type="ECO:0000313" key="1">
    <source>
        <dbReference type="EMBL" id="BAM79206.1"/>
    </source>
</evidence>
<sequence>MPLIETALHARQSVSECLSSAESLFQQVLAARDEAERRCQVQTTWLRVLVRDVCALVDERLGDFADWNCEENTLDAAELRKLLEEDAGPEALAEKAHALIQAQRSRKRERLAEQDEVAGSVGGLGNYKAELEMIHCQLEKRLKEPKSERAYLARSIASVATELDRCAALLKHARQLACSALQDTHQ</sequence>
<dbReference type="Gramene" id="CMD141CT">
    <property type="protein sequence ID" value="CMD141CT"/>
    <property type="gene ID" value="CMD141C"/>
</dbReference>
<reference evidence="1 2" key="1">
    <citation type="journal article" date="2004" name="Nature">
        <title>Genome sequence of the ultrasmall unicellular red alga Cyanidioschyzon merolae 10D.</title>
        <authorList>
            <person name="Matsuzaki M."/>
            <person name="Misumi O."/>
            <person name="Shin-i T."/>
            <person name="Maruyama S."/>
            <person name="Takahara M."/>
            <person name="Miyagishima S."/>
            <person name="Mori T."/>
            <person name="Nishida K."/>
            <person name="Yagisawa F."/>
            <person name="Nishida K."/>
            <person name="Yoshida Y."/>
            <person name="Nishimura Y."/>
            <person name="Nakao S."/>
            <person name="Kobayashi T."/>
            <person name="Momoyama Y."/>
            <person name="Higashiyama T."/>
            <person name="Minoda A."/>
            <person name="Sano M."/>
            <person name="Nomoto H."/>
            <person name="Oishi K."/>
            <person name="Hayashi H."/>
            <person name="Ohta F."/>
            <person name="Nishizaka S."/>
            <person name="Haga S."/>
            <person name="Miura S."/>
            <person name="Morishita T."/>
            <person name="Kabeya Y."/>
            <person name="Terasawa K."/>
            <person name="Suzuki Y."/>
            <person name="Ishii Y."/>
            <person name="Asakawa S."/>
            <person name="Takano H."/>
            <person name="Ohta N."/>
            <person name="Kuroiwa H."/>
            <person name="Tanaka K."/>
            <person name="Shimizu N."/>
            <person name="Sugano S."/>
            <person name="Sato N."/>
            <person name="Nozaki H."/>
            <person name="Ogasawara N."/>
            <person name="Kohara Y."/>
            <person name="Kuroiwa T."/>
        </authorList>
    </citation>
    <scope>NUCLEOTIDE SEQUENCE [LARGE SCALE GENOMIC DNA]</scope>
    <source>
        <strain evidence="1 2">10D</strain>
    </source>
</reference>
<organism evidence="1 2">
    <name type="scientific">Cyanidioschyzon merolae (strain NIES-3377 / 10D)</name>
    <name type="common">Unicellular red alga</name>
    <dbReference type="NCBI Taxonomy" id="280699"/>
    <lineage>
        <taxon>Eukaryota</taxon>
        <taxon>Rhodophyta</taxon>
        <taxon>Bangiophyceae</taxon>
        <taxon>Cyanidiales</taxon>
        <taxon>Cyanidiaceae</taxon>
        <taxon>Cyanidioschyzon</taxon>
    </lineage>
</organism>
<dbReference type="AlphaFoldDB" id="M1UP60"/>
<dbReference type="GeneID" id="16992690"/>
<reference evidence="1 2" key="2">
    <citation type="journal article" date="2007" name="BMC Biol.">
        <title>A 100%-complete sequence reveals unusually simple genomic features in the hot-spring red alga Cyanidioschyzon merolae.</title>
        <authorList>
            <person name="Nozaki H."/>
            <person name="Takano H."/>
            <person name="Misumi O."/>
            <person name="Terasawa K."/>
            <person name="Matsuzaki M."/>
            <person name="Maruyama S."/>
            <person name="Nishida K."/>
            <person name="Yagisawa F."/>
            <person name="Yoshida Y."/>
            <person name="Fujiwara T."/>
            <person name="Takio S."/>
            <person name="Tamura K."/>
            <person name="Chung S.J."/>
            <person name="Nakamura S."/>
            <person name="Kuroiwa H."/>
            <person name="Tanaka K."/>
            <person name="Sato N."/>
            <person name="Kuroiwa T."/>
        </authorList>
    </citation>
    <scope>NUCLEOTIDE SEQUENCE [LARGE SCALE GENOMIC DNA]</scope>
    <source>
        <strain evidence="1 2">10D</strain>
    </source>
</reference>